<dbReference type="CDD" id="cd02440">
    <property type="entry name" value="AdoMet_MTases"/>
    <property type="match status" value="1"/>
</dbReference>
<gene>
    <name evidence="4" type="ORF">GMORB2_1720</name>
</gene>
<evidence type="ECO:0000313" key="4">
    <source>
        <dbReference type="EMBL" id="KAF4121880.1"/>
    </source>
</evidence>
<feature type="region of interest" description="Disordered" evidence="2">
    <location>
        <begin position="60"/>
        <end position="90"/>
    </location>
</feature>
<keyword evidence="5" id="KW-1185">Reference proteome</keyword>
<dbReference type="GeneID" id="55967950"/>
<evidence type="ECO:0000256" key="2">
    <source>
        <dbReference type="SAM" id="MobiDB-lite"/>
    </source>
</evidence>
<reference evidence="4" key="1">
    <citation type="submission" date="2020-03" db="EMBL/GenBank/DDBJ databases">
        <title>Site-based positive gene gene selection in Geosmithia morbida across the United States reveals a broad range of putative effectors and factors for local host and environmental adapation.</title>
        <authorList>
            <person name="Onufrak A."/>
            <person name="Murdoch R.W."/>
            <person name="Gazis R."/>
            <person name="Huff M."/>
            <person name="Staton M."/>
            <person name="Klingeman W."/>
            <person name="Hadziabdic D."/>
        </authorList>
    </citation>
    <scope>NUCLEOTIDE SEQUENCE</scope>
    <source>
        <strain evidence="4">1262</strain>
    </source>
</reference>
<accession>A0A9P5D3K4</accession>
<dbReference type="EMBL" id="JAANYQ010000011">
    <property type="protein sequence ID" value="KAF4121880.1"/>
    <property type="molecule type" value="Genomic_DNA"/>
</dbReference>
<dbReference type="Proteomes" id="UP000749293">
    <property type="component" value="Unassembled WGS sequence"/>
</dbReference>
<evidence type="ECO:0000259" key="3">
    <source>
        <dbReference type="Pfam" id="PF13649"/>
    </source>
</evidence>
<dbReference type="RefSeq" id="XP_035320532.1">
    <property type="nucleotide sequence ID" value="XM_035463701.1"/>
</dbReference>
<dbReference type="Gene3D" id="3.40.50.150">
    <property type="entry name" value="Vaccinia Virus protein VP39"/>
    <property type="match status" value="1"/>
</dbReference>
<dbReference type="InterPro" id="IPR029063">
    <property type="entry name" value="SAM-dependent_MTases_sf"/>
</dbReference>
<keyword evidence="4" id="KW-0808">Transferase</keyword>
<keyword evidence="4" id="KW-0489">Methyltransferase</keyword>
<evidence type="ECO:0000313" key="5">
    <source>
        <dbReference type="Proteomes" id="UP000749293"/>
    </source>
</evidence>
<evidence type="ECO:0000256" key="1">
    <source>
        <dbReference type="ARBA" id="ARBA00038158"/>
    </source>
</evidence>
<feature type="region of interest" description="Disordered" evidence="2">
    <location>
        <begin position="123"/>
        <end position="215"/>
    </location>
</feature>
<feature type="domain" description="Methyltransferase" evidence="3">
    <location>
        <begin position="268"/>
        <end position="379"/>
    </location>
</feature>
<comment type="similarity">
    <text evidence="1">Belongs to the methyltransferase superfamily. LaeA methyltransferase family.</text>
</comment>
<dbReference type="PANTHER" id="PTHR43591:SF50">
    <property type="entry name" value="METHYLTRANSFERASE DOMAIN-CONTAINING PROTEIN-RELATED"/>
    <property type="match status" value="1"/>
</dbReference>
<sequence length="598" mass="64445">MSEYTGLAPIPLHPHPRHSRRRQTFHLGFLVRRCQPPEEKYEIVLVVLVLSGGTSNFTTAQIVPGRGRPKPPSRAERPSSTRSSVAGSVRTARVASETNIALAGAGLLPFEPFMFGSRKSVKSAAARRQTTPDSTPAAVAKNAGMYPDVDGGKQSSRQMTAGSSFSRTESVSSTSVRTALSTRTVTSTDPSAAGGEGAGGSGGGGGDRPKPYVQRNGRTYINDASVPYPLPVDLAELHRQILRTLLLMQVHGAPLASPAVAAKPPLRVLEVGCGTGFWSMMCHRYFKGRGHSGMSFTGLDIVPLSESGCHSSVETGNANNRPDADMDWTYVQHDVRNLPWPFADGEFDLVFWKDMSLVVSPIMQGAYIEETVRLLESGGTLEIWETDHTIRMLRPHVPSPSAIGSQASEHEKAASLGAYMININTPLSAPLNTYLVEYNAWISRALKARDLIANPCTMMNHHLLQESESVGGFGSHRVAVPLSEVRWEREGVGGVVTKDGKSYVKASASGLPARSATPTPAHVDSKALTAGQAALRRTALITLVDQIVALEPILRDASGKSQDEWDMWLGKMMTDIVNEGGTNWGECLESGAWWAKKK</sequence>
<name>A0A9P5D3K4_9HYPO</name>
<feature type="compositionally biased region" description="Gly residues" evidence="2">
    <location>
        <begin position="194"/>
        <end position="206"/>
    </location>
</feature>
<dbReference type="InterPro" id="IPR041698">
    <property type="entry name" value="Methyltransf_25"/>
</dbReference>
<feature type="compositionally biased region" description="Low complexity" evidence="2">
    <location>
        <begin position="163"/>
        <end position="178"/>
    </location>
</feature>
<dbReference type="Pfam" id="PF13649">
    <property type="entry name" value="Methyltransf_25"/>
    <property type="match status" value="1"/>
</dbReference>
<protein>
    <submittedName>
        <fullName evidence="4">Methyltransferase domain</fullName>
    </submittedName>
</protein>
<dbReference type="GO" id="GO:0008168">
    <property type="term" value="F:methyltransferase activity"/>
    <property type="evidence" value="ECO:0007669"/>
    <property type="project" value="UniProtKB-KW"/>
</dbReference>
<feature type="compositionally biased region" description="Polar residues" evidence="2">
    <location>
        <begin position="179"/>
        <end position="190"/>
    </location>
</feature>
<organism evidence="4 5">
    <name type="scientific">Geosmithia morbida</name>
    <dbReference type="NCBI Taxonomy" id="1094350"/>
    <lineage>
        <taxon>Eukaryota</taxon>
        <taxon>Fungi</taxon>
        <taxon>Dikarya</taxon>
        <taxon>Ascomycota</taxon>
        <taxon>Pezizomycotina</taxon>
        <taxon>Sordariomycetes</taxon>
        <taxon>Hypocreomycetidae</taxon>
        <taxon>Hypocreales</taxon>
        <taxon>Bionectriaceae</taxon>
        <taxon>Geosmithia</taxon>
    </lineage>
</organism>
<dbReference type="PANTHER" id="PTHR43591">
    <property type="entry name" value="METHYLTRANSFERASE"/>
    <property type="match status" value="1"/>
</dbReference>
<dbReference type="GO" id="GO:0032259">
    <property type="term" value="P:methylation"/>
    <property type="evidence" value="ECO:0007669"/>
    <property type="project" value="UniProtKB-KW"/>
</dbReference>
<dbReference type="AlphaFoldDB" id="A0A9P5D3K4"/>
<feature type="compositionally biased region" description="Polar residues" evidence="2">
    <location>
        <begin position="153"/>
        <end position="162"/>
    </location>
</feature>
<dbReference type="OrthoDB" id="2013972at2759"/>
<dbReference type="SUPFAM" id="SSF53335">
    <property type="entry name" value="S-adenosyl-L-methionine-dependent methyltransferases"/>
    <property type="match status" value="1"/>
</dbReference>
<proteinExistence type="inferred from homology"/>
<comment type="caution">
    <text evidence="4">The sequence shown here is derived from an EMBL/GenBank/DDBJ whole genome shotgun (WGS) entry which is preliminary data.</text>
</comment>